<comment type="caution">
    <text evidence="1">The sequence shown here is derived from an EMBL/GenBank/DDBJ whole genome shotgun (WGS) entry which is preliminary data.</text>
</comment>
<dbReference type="Proteomes" id="UP001484239">
    <property type="component" value="Unassembled WGS sequence"/>
</dbReference>
<accession>A0ABU9EDA8</accession>
<evidence type="ECO:0000313" key="2">
    <source>
        <dbReference type="Proteomes" id="UP001484239"/>
    </source>
</evidence>
<reference evidence="1 2" key="1">
    <citation type="submission" date="2024-02" db="EMBL/GenBank/DDBJ databases">
        <title>A novel Gemmatimonadota bacterium.</title>
        <authorList>
            <person name="Du Z.-J."/>
            <person name="Ye Y.-Q."/>
        </authorList>
    </citation>
    <scope>NUCLEOTIDE SEQUENCE [LARGE SCALE GENOMIC DNA]</scope>
    <source>
        <strain evidence="1 2">DH-20</strain>
    </source>
</reference>
<gene>
    <name evidence="1" type="ORF">WI372_17200</name>
</gene>
<keyword evidence="2" id="KW-1185">Reference proteome</keyword>
<organism evidence="1 2">
    <name type="scientific">Gaopeijia maritima</name>
    <dbReference type="NCBI Taxonomy" id="3119007"/>
    <lineage>
        <taxon>Bacteria</taxon>
        <taxon>Pseudomonadati</taxon>
        <taxon>Gemmatimonadota</taxon>
        <taxon>Longimicrobiia</taxon>
        <taxon>Gaopeijiales</taxon>
        <taxon>Gaopeijiaceae</taxon>
        <taxon>Gaopeijia</taxon>
    </lineage>
</organism>
<dbReference type="EMBL" id="JBBHLI010000014">
    <property type="protein sequence ID" value="MEK9502736.1"/>
    <property type="molecule type" value="Genomic_DNA"/>
</dbReference>
<protein>
    <submittedName>
        <fullName evidence="1">Uncharacterized protein</fullName>
    </submittedName>
</protein>
<sequence length="89" mass="10558">MDLDQVLLIEQERLKRAIVRVLERAPNRSHLKKTLVRSICQELSISHLRGTRRDRFQKMVNRAVGDLKRTKPPRIKEYKATNVRLKLLD</sequence>
<dbReference type="RefSeq" id="WP_405283645.1">
    <property type="nucleotide sequence ID" value="NZ_CP144380.1"/>
</dbReference>
<proteinExistence type="predicted"/>
<evidence type="ECO:0000313" key="1">
    <source>
        <dbReference type="EMBL" id="MEK9502736.1"/>
    </source>
</evidence>
<name>A0ABU9EDA8_9BACT</name>